<feature type="domain" description="Apple" evidence="1">
    <location>
        <begin position="2"/>
        <end position="86"/>
    </location>
</feature>
<dbReference type="SMART" id="SM00473">
    <property type="entry name" value="PAN_AP"/>
    <property type="match status" value="1"/>
</dbReference>
<feature type="non-terminal residue" evidence="2">
    <location>
        <position position="88"/>
    </location>
</feature>
<dbReference type="InterPro" id="IPR003609">
    <property type="entry name" value="Pan_app"/>
</dbReference>
<organism evidence="2 3">
    <name type="scientific">Tropilaelaps mercedesae</name>
    <dbReference type="NCBI Taxonomy" id="418985"/>
    <lineage>
        <taxon>Eukaryota</taxon>
        <taxon>Metazoa</taxon>
        <taxon>Ecdysozoa</taxon>
        <taxon>Arthropoda</taxon>
        <taxon>Chelicerata</taxon>
        <taxon>Arachnida</taxon>
        <taxon>Acari</taxon>
        <taxon>Parasitiformes</taxon>
        <taxon>Mesostigmata</taxon>
        <taxon>Gamasina</taxon>
        <taxon>Dermanyssoidea</taxon>
        <taxon>Laelapidae</taxon>
        <taxon>Tropilaelaps</taxon>
    </lineage>
</organism>
<dbReference type="PROSITE" id="PS50948">
    <property type="entry name" value="PAN"/>
    <property type="match status" value="1"/>
</dbReference>
<dbReference type="Gene3D" id="3.50.4.10">
    <property type="entry name" value="Hepatocyte Growth Factor"/>
    <property type="match status" value="1"/>
</dbReference>
<gene>
    <name evidence="2" type="ORF">BIW11_12850</name>
</gene>
<proteinExistence type="predicted"/>
<evidence type="ECO:0000259" key="1">
    <source>
        <dbReference type="PROSITE" id="PS50948"/>
    </source>
</evidence>
<keyword evidence="3" id="KW-1185">Reference proteome</keyword>
<sequence length="88" mass="9748">MCPSGSESFELVTGYVYTAPTETIELKAGVLQLQQCLQMCRDHEDCRSVNFETGLCVLFSSSASERPQSLSPSQFPVFTIYAEKVCVQ</sequence>
<dbReference type="Pfam" id="PF00024">
    <property type="entry name" value="PAN_1"/>
    <property type="match status" value="1"/>
</dbReference>
<comment type="caution">
    <text evidence="2">The sequence shown here is derived from an EMBL/GenBank/DDBJ whole genome shotgun (WGS) entry which is preliminary data.</text>
</comment>
<reference evidence="2 3" key="1">
    <citation type="journal article" date="2017" name="Gigascience">
        <title>Draft genome of the honey bee ectoparasitic mite, Tropilaelaps mercedesae, is shaped by the parasitic life history.</title>
        <authorList>
            <person name="Dong X."/>
            <person name="Armstrong S.D."/>
            <person name="Xia D."/>
            <person name="Makepeace B.L."/>
            <person name="Darby A.C."/>
            <person name="Kadowaki T."/>
        </authorList>
    </citation>
    <scope>NUCLEOTIDE SEQUENCE [LARGE SCALE GENOMIC DNA]</scope>
    <source>
        <strain evidence="2">Wuxi-XJTLU</strain>
    </source>
</reference>
<dbReference type="SUPFAM" id="SSF57414">
    <property type="entry name" value="Hairpin loop containing domain-like"/>
    <property type="match status" value="1"/>
</dbReference>
<evidence type="ECO:0000313" key="2">
    <source>
        <dbReference type="EMBL" id="OQR68537.1"/>
    </source>
</evidence>
<accession>A0A1V9X4X2</accession>
<dbReference type="STRING" id="418985.A0A1V9X4X2"/>
<dbReference type="EMBL" id="MNPL01024428">
    <property type="protein sequence ID" value="OQR68537.1"/>
    <property type="molecule type" value="Genomic_DNA"/>
</dbReference>
<dbReference type="InParanoid" id="A0A1V9X4X2"/>
<protein>
    <recommendedName>
        <fullName evidence="1">Apple domain-containing protein</fullName>
    </recommendedName>
</protein>
<dbReference type="Proteomes" id="UP000192247">
    <property type="component" value="Unassembled WGS sequence"/>
</dbReference>
<dbReference type="OrthoDB" id="6426238at2759"/>
<name>A0A1V9X4X2_9ACAR</name>
<evidence type="ECO:0000313" key="3">
    <source>
        <dbReference type="Proteomes" id="UP000192247"/>
    </source>
</evidence>
<dbReference type="AlphaFoldDB" id="A0A1V9X4X2"/>